<keyword evidence="4" id="KW-0378">Hydrolase</keyword>
<dbReference type="EC" id="3.6.1.52" evidence="2"/>
<dbReference type="InterPro" id="IPR004861">
    <property type="entry name" value="Siw14-like"/>
</dbReference>
<comment type="catalytic activity">
    <reaction evidence="7">
        <text>3,5-bis(diphospho)-1D-myo-inositol 1,2,4,6-tetrakisphosphate + H2O = 3-diphospho-1D-myo-inositol 1,2,4,5,6-pentakisphosphate + phosphate + 2 H(+)</text>
        <dbReference type="Rhea" id="RHEA:56312"/>
        <dbReference type="ChEBI" id="CHEBI:15377"/>
        <dbReference type="ChEBI" id="CHEBI:15378"/>
        <dbReference type="ChEBI" id="CHEBI:43474"/>
        <dbReference type="ChEBI" id="CHEBI:140372"/>
        <dbReference type="ChEBI" id="CHEBI:140374"/>
        <dbReference type="EC" id="3.6.1.52"/>
    </reaction>
    <physiologicalReaction direction="left-to-right" evidence="7">
        <dbReference type="Rhea" id="RHEA:56313"/>
    </physiologicalReaction>
</comment>
<dbReference type="PANTHER" id="PTHR31126">
    <property type="entry name" value="TYROSINE-PROTEIN PHOSPHATASE"/>
    <property type="match status" value="1"/>
</dbReference>
<comment type="catalytic activity">
    <reaction evidence="8">
        <text>1,5-bis(diphospho)-1D-myo-inositol 2,3,4,6-tetrakisphosphate + H2O = 1-diphospho-1D-myo-inositol 2,3,4,5,6-pentakisphosphate + phosphate + 2 H(+)</text>
        <dbReference type="Rhea" id="RHEA:79699"/>
        <dbReference type="ChEBI" id="CHEBI:15377"/>
        <dbReference type="ChEBI" id="CHEBI:15378"/>
        <dbReference type="ChEBI" id="CHEBI:43474"/>
        <dbReference type="ChEBI" id="CHEBI:74946"/>
        <dbReference type="ChEBI" id="CHEBI:77983"/>
        <dbReference type="EC" id="3.6.1.52"/>
    </reaction>
    <physiologicalReaction direction="left-to-right" evidence="8">
        <dbReference type="Rhea" id="RHEA:79700"/>
    </physiologicalReaction>
</comment>
<dbReference type="PRINTS" id="PR01911">
    <property type="entry name" value="PFDSPHPHTASE"/>
</dbReference>
<comment type="catalytic activity">
    <reaction evidence="6">
        <text>5-diphospho-1D-myo-inositol 1,2,3,4,6-pentakisphosphate + H2O = 1D-myo-inositol hexakisphosphate + phosphate + H(+)</text>
        <dbReference type="Rhea" id="RHEA:22384"/>
        <dbReference type="ChEBI" id="CHEBI:15377"/>
        <dbReference type="ChEBI" id="CHEBI:15378"/>
        <dbReference type="ChEBI" id="CHEBI:43474"/>
        <dbReference type="ChEBI" id="CHEBI:58130"/>
        <dbReference type="ChEBI" id="CHEBI:58628"/>
        <dbReference type="EC" id="3.6.1.52"/>
    </reaction>
    <physiologicalReaction direction="left-to-right" evidence="6">
        <dbReference type="Rhea" id="RHEA:22385"/>
    </physiologicalReaction>
</comment>
<evidence type="ECO:0000256" key="1">
    <source>
        <dbReference type="ARBA" id="ARBA00004496"/>
    </source>
</evidence>
<proteinExistence type="inferred from homology"/>
<accession>A0A7S3GK28</accession>
<dbReference type="GO" id="GO:0016791">
    <property type="term" value="F:phosphatase activity"/>
    <property type="evidence" value="ECO:0007669"/>
    <property type="project" value="InterPro"/>
</dbReference>
<dbReference type="PANTHER" id="PTHR31126:SF48">
    <property type="entry name" value="INOSITOL PHOSPHATASE SIW14"/>
    <property type="match status" value="1"/>
</dbReference>
<dbReference type="PROSITE" id="PS00383">
    <property type="entry name" value="TYR_PHOSPHATASE_1"/>
    <property type="match status" value="1"/>
</dbReference>
<dbReference type="GO" id="GO:0008486">
    <property type="term" value="F:diphosphoinositol-polyphosphate diphosphatase activity"/>
    <property type="evidence" value="ECO:0007669"/>
    <property type="project" value="UniProtKB-EC"/>
</dbReference>
<name>A0A7S3GK28_9EUKA</name>
<dbReference type="GO" id="GO:0005737">
    <property type="term" value="C:cytoplasm"/>
    <property type="evidence" value="ECO:0007669"/>
    <property type="project" value="UniProtKB-SubCell"/>
</dbReference>
<evidence type="ECO:0000313" key="12">
    <source>
        <dbReference type="EMBL" id="CAE0268842.1"/>
    </source>
</evidence>
<evidence type="ECO:0000256" key="6">
    <source>
        <dbReference type="ARBA" id="ARBA00047342"/>
    </source>
</evidence>
<protein>
    <recommendedName>
        <fullName evidence="2">diphosphoinositol-polyphosphate diphosphatase</fullName>
        <ecNumber evidence="2">3.6.1.52</ecNumber>
    </recommendedName>
</protein>
<keyword evidence="3" id="KW-0963">Cytoplasm</keyword>
<evidence type="ECO:0000256" key="4">
    <source>
        <dbReference type="ARBA" id="ARBA00022801"/>
    </source>
</evidence>
<dbReference type="InterPro" id="IPR016130">
    <property type="entry name" value="Tyr_Pase_AS"/>
</dbReference>
<evidence type="ECO:0000259" key="11">
    <source>
        <dbReference type="PROSITE" id="PS50056"/>
    </source>
</evidence>
<dbReference type="SUPFAM" id="SSF52799">
    <property type="entry name" value="(Phosphotyrosine protein) phosphatases II"/>
    <property type="match status" value="1"/>
</dbReference>
<evidence type="ECO:0000256" key="7">
    <source>
        <dbReference type="ARBA" id="ARBA00047562"/>
    </source>
</evidence>
<evidence type="ECO:0000256" key="8">
    <source>
        <dbReference type="ARBA" id="ARBA00047927"/>
    </source>
</evidence>
<evidence type="ECO:0000256" key="9">
    <source>
        <dbReference type="ARBA" id="ARBA00048424"/>
    </source>
</evidence>
<dbReference type="Gene3D" id="3.90.190.10">
    <property type="entry name" value="Protein tyrosine phosphatase superfamily"/>
    <property type="match status" value="1"/>
</dbReference>
<comment type="subcellular location">
    <subcellularLocation>
        <location evidence="1">Cytoplasm</location>
    </subcellularLocation>
</comment>
<evidence type="ECO:0000256" key="5">
    <source>
        <dbReference type="ARBA" id="ARBA00044949"/>
    </source>
</evidence>
<dbReference type="PROSITE" id="PS50054">
    <property type="entry name" value="TYR_PHOSPHATASE_DUAL"/>
    <property type="match status" value="1"/>
</dbReference>
<dbReference type="InterPro" id="IPR020422">
    <property type="entry name" value="TYR_PHOSPHATASE_DUAL_dom"/>
</dbReference>
<sequence>MEEVEPPENFSEVEKGIYRSSFPTLRHFPFLKKKKIKSIIFLCPEEVSTQYKRFMEDSGITLFQFGVGGNKEPFDYIPDDVFAQAIEVLLDSRNHPIMVHCNKGKHRTGSLIGCLRRLQRWSLAMVFDEYCRFAGSKPRLADQLFIELFHGEINLDSEHIPEWLHV</sequence>
<evidence type="ECO:0000259" key="10">
    <source>
        <dbReference type="PROSITE" id="PS50054"/>
    </source>
</evidence>
<dbReference type="Pfam" id="PF03162">
    <property type="entry name" value="Y_phosphatase2"/>
    <property type="match status" value="1"/>
</dbReference>
<reference evidence="12" key="1">
    <citation type="submission" date="2021-01" db="EMBL/GenBank/DDBJ databases">
        <authorList>
            <person name="Corre E."/>
            <person name="Pelletier E."/>
            <person name="Niang G."/>
            <person name="Scheremetjew M."/>
            <person name="Finn R."/>
            <person name="Kale V."/>
            <person name="Holt S."/>
            <person name="Cochrane G."/>
            <person name="Meng A."/>
            <person name="Brown T."/>
            <person name="Cohen L."/>
        </authorList>
    </citation>
    <scope>NUCLEOTIDE SEQUENCE</scope>
    <source>
        <strain evidence="12">NIES-2562</strain>
    </source>
</reference>
<dbReference type="FunFam" id="3.90.190.10:FF:000035">
    <property type="entry name" value="Tyrosine phosphatase, putative"/>
    <property type="match status" value="1"/>
</dbReference>
<dbReference type="AlphaFoldDB" id="A0A7S3GK28"/>
<organism evidence="12">
    <name type="scientific">Palpitomonas bilix</name>
    <dbReference type="NCBI Taxonomy" id="652834"/>
    <lineage>
        <taxon>Eukaryota</taxon>
        <taxon>Eukaryota incertae sedis</taxon>
    </lineage>
</organism>
<dbReference type="PROSITE" id="PS50056">
    <property type="entry name" value="TYR_PHOSPHATASE_2"/>
    <property type="match status" value="1"/>
</dbReference>
<gene>
    <name evidence="12" type="ORF">PBIL07802_LOCUS31193</name>
</gene>
<feature type="domain" description="Tyrosine specific protein phosphatases" evidence="11">
    <location>
        <begin position="80"/>
        <end position="112"/>
    </location>
</feature>
<comment type="similarity">
    <text evidence="5">Belongs to the protein-tyrosine phosphatase family. Atypical dual-specificity phosphatase Siw14-like subfamily.</text>
</comment>
<evidence type="ECO:0000256" key="2">
    <source>
        <dbReference type="ARBA" id="ARBA00012527"/>
    </source>
</evidence>
<dbReference type="InterPro" id="IPR000387">
    <property type="entry name" value="Tyr_Pase_dom"/>
</dbReference>
<evidence type="ECO:0000256" key="3">
    <source>
        <dbReference type="ARBA" id="ARBA00022490"/>
    </source>
</evidence>
<dbReference type="InterPro" id="IPR020428">
    <property type="entry name" value="PFA-DSPs"/>
</dbReference>
<comment type="catalytic activity">
    <reaction evidence="9">
        <text>6-diphospho-1D-myo-inositol pentakisphosphate + H2O = 1D-myo-inositol hexakisphosphate + phosphate + H(+)</text>
        <dbReference type="Rhea" id="RHEA:79703"/>
        <dbReference type="ChEBI" id="CHEBI:15377"/>
        <dbReference type="ChEBI" id="CHEBI:15378"/>
        <dbReference type="ChEBI" id="CHEBI:43474"/>
        <dbReference type="ChEBI" id="CHEBI:58130"/>
        <dbReference type="ChEBI" id="CHEBI:230534"/>
        <dbReference type="EC" id="3.6.1.52"/>
    </reaction>
    <physiologicalReaction direction="left-to-right" evidence="9">
        <dbReference type="Rhea" id="RHEA:79704"/>
    </physiologicalReaction>
</comment>
<dbReference type="EMBL" id="HBIB01047437">
    <property type="protein sequence ID" value="CAE0268842.1"/>
    <property type="molecule type" value="Transcribed_RNA"/>
</dbReference>
<dbReference type="InterPro" id="IPR029021">
    <property type="entry name" value="Prot-tyrosine_phosphatase-like"/>
</dbReference>
<feature type="domain" description="Tyrosine-protein phosphatase" evidence="10">
    <location>
        <begin position="9"/>
        <end position="162"/>
    </location>
</feature>